<evidence type="ECO:0000313" key="2">
    <source>
        <dbReference type="EMBL" id="VDI67715.1"/>
    </source>
</evidence>
<sequence>MPRRRNEYRRRLRPRVNDVQQPAPHEEPAPEEEPVPEEVVQVVNRGRRGNRRRAAPEHQQPDQPVENINQPPPQKQLKTTAVQAGPDLSKDRYDIWKMGYSPINIKQLQLILRDYPNQQDKQILFNGFKFGFSLNYHGPRIPFESKNLKSVLSNPIGARLKIESEISLGRIAGPFCKRPISNLRCSPIGLVPKKTGGLRLITHLSYPPLSSVNDFIDEKFTSVKYSSFDNAVNMVKKLGIGAKLAKMDIKSAFRLLPVYPGDFDLLGFKIEDEYYIDKAMAMGCSISCAIFEKFQPFCIGF</sequence>
<gene>
    <name evidence="2" type="ORF">MGAL_10B006560</name>
</gene>
<dbReference type="InterPro" id="IPR043502">
    <property type="entry name" value="DNA/RNA_pol_sf"/>
</dbReference>
<dbReference type="AlphaFoldDB" id="A0A8B6GPR9"/>
<dbReference type="PANTHER" id="PTHR33050:SF8">
    <property type="entry name" value="REVERSE TRANSCRIPTASE DOMAIN-CONTAINING PROTEIN"/>
    <property type="match status" value="1"/>
</dbReference>
<feature type="compositionally biased region" description="Basic residues" evidence="1">
    <location>
        <begin position="1"/>
        <end position="14"/>
    </location>
</feature>
<comment type="caution">
    <text evidence="2">The sequence shown here is derived from an EMBL/GenBank/DDBJ whole genome shotgun (WGS) entry which is preliminary data.</text>
</comment>
<dbReference type="InterPro" id="IPR052055">
    <property type="entry name" value="Hepadnavirus_pol/RT"/>
</dbReference>
<protein>
    <recommendedName>
        <fullName evidence="4">Reverse transcriptase domain-containing protein</fullName>
    </recommendedName>
</protein>
<dbReference type="Proteomes" id="UP000596742">
    <property type="component" value="Unassembled WGS sequence"/>
</dbReference>
<accession>A0A8B6GPR9</accession>
<proteinExistence type="predicted"/>
<organism evidence="2 3">
    <name type="scientific">Mytilus galloprovincialis</name>
    <name type="common">Mediterranean mussel</name>
    <dbReference type="NCBI Taxonomy" id="29158"/>
    <lineage>
        <taxon>Eukaryota</taxon>
        <taxon>Metazoa</taxon>
        <taxon>Spiralia</taxon>
        <taxon>Lophotrochozoa</taxon>
        <taxon>Mollusca</taxon>
        <taxon>Bivalvia</taxon>
        <taxon>Autobranchia</taxon>
        <taxon>Pteriomorphia</taxon>
        <taxon>Mytilida</taxon>
        <taxon>Mytiloidea</taxon>
        <taxon>Mytilidae</taxon>
        <taxon>Mytilinae</taxon>
        <taxon>Mytilus</taxon>
    </lineage>
</organism>
<evidence type="ECO:0000256" key="1">
    <source>
        <dbReference type="SAM" id="MobiDB-lite"/>
    </source>
</evidence>
<name>A0A8B6GPR9_MYTGA</name>
<dbReference type="SUPFAM" id="SSF56672">
    <property type="entry name" value="DNA/RNA polymerases"/>
    <property type="match status" value="1"/>
</dbReference>
<feature type="region of interest" description="Disordered" evidence="1">
    <location>
        <begin position="1"/>
        <end position="84"/>
    </location>
</feature>
<evidence type="ECO:0000313" key="3">
    <source>
        <dbReference type="Proteomes" id="UP000596742"/>
    </source>
</evidence>
<dbReference type="PANTHER" id="PTHR33050">
    <property type="entry name" value="REVERSE TRANSCRIPTASE DOMAIN-CONTAINING PROTEIN"/>
    <property type="match status" value="1"/>
</dbReference>
<evidence type="ECO:0008006" key="4">
    <source>
        <dbReference type="Google" id="ProtNLM"/>
    </source>
</evidence>
<keyword evidence="3" id="KW-1185">Reference proteome</keyword>
<dbReference type="EMBL" id="UYJE01008838">
    <property type="protein sequence ID" value="VDI67715.1"/>
    <property type="molecule type" value="Genomic_DNA"/>
</dbReference>
<dbReference type="OrthoDB" id="6153508at2759"/>
<reference evidence="2" key="1">
    <citation type="submission" date="2018-11" db="EMBL/GenBank/DDBJ databases">
        <authorList>
            <person name="Alioto T."/>
            <person name="Alioto T."/>
        </authorList>
    </citation>
    <scope>NUCLEOTIDE SEQUENCE</scope>
</reference>